<dbReference type="OrthoDB" id="20105at2759"/>
<dbReference type="InterPro" id="IPR029063">
    <property type="entry name" value="SAM-dependent_MTases_sf"/>
</dbReference>
<dbReference type="AlphaFoldDB" id="A0A8J4UPX8"/>
<evidence type="ECO:0000313" key="9">
    <source>
        <dbReference type="Proteomes" id="UP000727407"/>
    </source>
</evidence>
<organism evidence="8 9">
    <name type="scientific">Clarias magur</name>
    <name type="common">Asian catfish</name>
    <name type="synonym">Macropteronotus magur</name>
    <dbReference type="NCBI Taxonomy" id="1594786"/>
    <lineage>
        <taxon>Eukaryota</taxon>
        <taxon>Metazoa</taxon>
        <taxon>Chordata</taxon>
        <taxon>Craniata</taxon>
        <taxon>Vertebrata</taxon>
        <taxon>Euteleostomi</taxon>
        <taxon>Actinopterygii</taxon>
        <taxon>Neopterygii</taxon>
        <taxon>Teleostei</taxon>
        <taxon>Ostariophysi</taxon>
        <taxon>Siluriformes</taxon>
        <taxon>Clariidae</taxon>
        <taxon>Clarias</taxon>
    </lineage>
</organism>
<evidence type="ECO:0000313" key="8">
    <source>
        <dbReference type="EMBL" id="KAF5900005.1"/>
    </source>
</evidence>
<feature type="domain" description="Ribosomal RNA methyltransferase FtsJ" evidence="7">
    <location>
        <begin position="18"/>
        <end position="62"/>
    </location>
</feature>
<comment type="caution">
    <text evidence="8">The sequence shown here is derived from an EMBL/GenBank/DDBJ whole genome shotgun (WGS) entry which is preliminary data.</text>
</comment>
<keyword evidence="2" id="KW-0698">rRNA processing</keyword>
<keyword evidence="4" id="KW-0808">Transferase</keyword>
<name>A0A8J4UPX8_CLAMG</name>
<evidence type="ECO:0000256" key="2">
    <source>
        <dbReference type="ARBA" id="ARBA00022552"/>
    </source>
</evidence>
<dbReference type="SUPFAM" id="SSF53335">
    <property type="entry name" value="S-adenosyl-L-methionine-dependent methyltransferases"/>
    <property type="match status" value="1"/>
</dbReference>
<dbReference type="Gene3D" id="3.40.50.150">
    <property type="entry name" value="Vaccinia Virus protein VP39"/>
    <property type="match status" value="1"/>
</dbReference>
<dbReference type="InterPro" id="IPR050082">
    <property type="entry name" value="RNA_methyltr_RlmE"/>
</dbReference>
<feature type="non-terminal residue" evidence="8">
    <location>
        <position position="65"/>
    </location>
</feature>
<evidence type="ECO:0000256" key="6">
    <source>
        <dbReference type="ARBA" id="ARBA00041184"/>
    </source>
</evidence>
<evidence type="ECO:0000256" key="3">
    <source>
        <dbReference type="ARBA" id="ARBA00022603"/>
    </source>
</evidence>
<keyword evidence="3 8" id="KW-0489">Methyltransferase</keyword>
<accession>A0A8J4UPX8</accession>
<dbReference type="PANTHER" id="PTHR10920">
    <property type="entry name" value="RIBOSOMAL RNA METHYLTRANSFERASE"/>
    <property type="match status" value="1"/>
</dbReference>
<evidence type="ECO:0000259" key="7">
    <source>
        <dbReference type="Pfam" id="PF01728"/>
    </source>
</evidence>
<evidence type="ECO:0000256" key="4">
    <source>
        <dbReference type="ARBA" id="ARBA00022679"/>
    </source>
</evidence>
<dbReference type="PANTHER" id="PTHR10920:SF18">
    <property type="entry name" value="RRNA METHYLTRANSFERASE 2, MITOCHONDRIAL"/>
    <property type="match status" value="1"/>
</dbReference>
<protein>
    <recommendedName>
        <fullName evidence="6">rRNA methyltransferase 2, mitochondrial</fullName>
    </recommendedName>
</protein>
<evidence type="ECO:0000256" key="1">
    <source>
        <dbReference type="ARBA" id="ARBA00009258"/>
    </source>
</evidence>
<gene>
    <name evidence="8" type="primary">mrm2</name>
    <name evidence="8" type="ORF">DAT39_010255</name>
</gene>
<proteinExistence type="inferred from homology"/>
<evidence type="ECO:0000256" key="5">
    <source>
        <dbReference type="ARBA" id="ARBA00022691"/>
    </source>
</evidence>
<dbReference type="EMBL" id="QNUK01000148">
    <property type="protein sequence ID" value="KAF5900005.1"/>
    <property type="molecule type" value="Genomic_DNA"/>
</dbReference>
<dbReference type="InterPro" id="IPR002877">
    <property type="entry name" value="RNA_MeTrfase_FtsJ_dom"/>
</dbReference>
<reference evidence="8" key="1">
    <citation type="submission" date="2020-07" db="EMBL/GenBank/DDBJ databases">
        <title>Clarias magur genome sequencing, assembly and annotation.</title>
        <authorList>
            <person name="Kushwaha B."/>
            <person name="Kumar R."/>
            <person name="Das P."/>
            <person name="Joshi C.G."/>
            <person name="Kumar D."/>
            <person name="Nagpure N.S."/>
            <person name="Pandey M."/>
            <person name="Agarwal S."/>
            <person name="Srivastava S."/>
            <person name="Singh M."/>
            <person name="Sahoo L."/>
            <person name="Jayasankar P."/>
            <person name="Meher P.K."/>
            <person name="Koringa P.G."/>
            <person name="Iquebal M.A."/>
            <person name="Das S.P."/>
            <person name="Bit A."/>
            <person name="Patnaik S."/>
            <person name="Patel N."/>
            <person name="Shah T.M."/>
            <person name="Hinsu A."/>
            <person name="Jena J.K."/>
        </authorList>
    </citation>
    <scope>NUCLEOTIDE SEQUENCE</scope>
    <source>
        <strain evidence="8">CIFAMagur01</strain>
        <tissue evidence="8">Testis</tissue>
    </source>
</reference>
<sequence length="65" mass="7255">MVRHVNDPFVKAAQLQHFRCRSAFKLLEIDDRFHLLKPGLRVIDCGAAPGAWSQVAVQRVNAAGE</sequence>
<dbReference type="Pfam" id="PF01728">
    <property type="entry name" value="FtsJ"/>
    <property type="match status" value="1"/>
</dbReference>
<dbReference type="GO" id="GO:0008650">
    <property type="term" value="F:rRNA (uridine-2'-O-)-methyltransferase activity"/>
    <property type="evidence" value="ECO:0007669"/>
    <property type="project" value="TreeGrafter"/>
</dbReference>
<comment type="similarity">
    <text evidence="1">Belongs to the class I-like SAM-binding methyltransferase superfamily. RNA methyltransferase RlmE family.</text>
</comment>
<keyword evidence="5" id="KW-0949">S-adenosyl-L-methionine</keyword>
<dbReference type="Proteomes" id="UP000727407">
    <property type="component" value="Unassembled WGS sequence"/>
</dbReference>
<keyword evidence="9" id="KW-1185">Reference proteome</keyword>
<dbReference type="GO" id="GO:0005739">
    <property type="term" value="C:mitochondrion"/>
    <property type="evidence" value="ECO:0007669"/>
    <property type="project" value="TreeGrafter"/>
</dbReference>